<sequence length="253" mass="30104">MQMIIKERDSEEFVFIEQHHHAYVSYELIKNLKDSFVKDETYKASLLEAVRLHDCGWRYVDKQPFWNIEENKPYDFTDFPLSAKVMVYEMGINEVEQKDLYAALLCSVHYTKFIMSDSEVDAKIFVEKEKLRQEKIMHQLGRINKHLFEYHYALLQFADSLSLYFCLNDPGVSQDEVHFFFREGIHLPFANTEDKLMPLWDDKGTVHLDPFPFQSSINIELQQKRIHMEDIKRHGLIPCYEANAFETVYITIK</sequence>
<evidence type="ECO:0000313" key="1">
    <source>
        <dbReference type="EMBL" id="RLL41286.1"/>
    </source>
</evidence>
<accession>A0A498D2S6</accession>
<organism evidence="1 2">
    <name type="scientific">Oceanobacillus piezotolerans</name>
    <dbReference type="NCBI Taxonomy" id="2448030"/>
    <lineage>
        <taxon>Bacteria</taxon>
        <taxon>Bacillati</taxon>
        <taxon>Bacillota</taxon>
        <taxon>Bacilli</taxon>
        <taxon>Bacillales</taxon>
        <taxon>Bacillaceae</taxon>
        <taxon>Oceanobacillus</taxon>
    </lineage>
</organism>
<proteinExistence type="predicted"/>
<reference evidence="1 2" key="1">
    <citation type="submission" date="2018-10" db="EMBL/GenBank/DDBJ databases">
        <title>Oceanobacillus sp. YLB-02 draft genome.</title>
        <authorList>
            <person name="Yu L."/>
        </authorList>
    </citation>
    <scope>NUCLEOTIDE SEQUENCE [LARGE SCALE GENOMIC DNA]</scope>
    <source>
        <strain evidence="1 2">YLB-02</strain>
    </source>
</reference>
<dbReference type="EMBL" id="RCHR01000008">
    <property type="protein sequence ID" value="RLL41286.1"/>
    <property type="molecule type" value="Genomic_DNA"/>
</dbReference>
<comment type="caution">
    <text evidence="1">The sequence shown here is derived from an EMBL/GenBank/DDBJ whole genome shotgun (WGS) entry which is preliminary data.</text>
</comment>
<gene>
    <name evidence="1" type="ORF">D8M04_17330</name>
</gene>
<dbReference type="AlphaFoldDB" id="A0A498D2S6"/>
<keyword evidence="2" id="KW-1185">Reference proteome</keyword>
<protein>
    <submittedName>
        <fullName evidence="1">DUF3891 family protein</fullName>
    </submittedName>
</protein>
<dbReference type="Proteomes" id="UP000270219">
    <property type="component" value="Unassembled WGS sequence"/>
</dbReference>
<dbReference type="Pfam" id="PF13030">
    <property type="entry name" value="DUF3891"/>
    <property type="match status" value="1"/>
</dbReference>
<evidence type="ECO:0000313" key="2">
    <source>
        <dbReference type="Proteomes" id="UP000270219"/>
    </source>
</evidence>
<dbReference type="InterPro" id="IPR024992">
    <property type="entry name" value="DUF3891"/>
</dbReference>
<name>A0A498D2S6_9BACI</name>